<dbReference type="GeneID" id="24623214"/>
<dbReference type="RefSeq" id="YP_009147599.1">
    <property type="nucleotide sequence ID" value="NC_027340.1"/>
</dbReference>
<accession>A0A0A0YSU8</accession>
<dbReference type="KEGG" id="vg:24623214"/>
<evidence type="ECO:0000313" key="1">
    <source>
        <dbReference type="EMBL" id="AIX13095.1"/>
    </source>
</evidence>
<protein>
    <submittedName>
        <fullName evidence="1">Uncharacterized protein</fullName>
    </submittedName>
</protein>
<dbReference type="EMBL" id="KP037007">
    <property type="protein sequence ID" value="AIX13095.1"/>
    <property type="molecule type" value="Genomic_DNA"/>
</dbReference>
<gene>
    <name evidence="1" type="ORF">NW77_087</name>
</gene>
<organism evidence="1 2">
    <name type="scientific">Erwinia phage phiEa2809</name>
    <dbReference type="NCBI Taxonomy" id="1564096"/>
    <lineage>
        <taxon>Viruses</taxon>
        <taxon>Duplodnaviria</taxon>
        <taxon>Heunggongvirae</taxon>
        <taxon>Uroviricota</taxon>
        <taxon>Caudoviricetes</taxon>
        <taxon>Pantevenvirales</taxon>
        <taxon>Ackermannviridae</taxon>
        <taxon>Nezavisimistyvirus</taxon>
        <taxon>Nezavisimistyvirus Ea2809</taxon>
    </lineage>
</organism>
<name>A0A0A0YSU8_9CAUD</name>
<proteinExistence type="predicted"/>
<evidence type="ECO:0000313" key="2">
    <source>
        <dbReference type="Proteomes" id="UP000030322"/>
    </source>
</evidence>
<dbReference type="OrthoDB" id="23637at10239"/>
<sequence length="152" mass="17137">MTVKTTGRLFNEFYNDNEFWPEDAYLDDYYIKVNGQDLTMDLNGNFKDDDEIIVESGAVMFGDHTKQLDAYFAEWLGKKYPQNFSGAELDVIFKLVKFGPCAPGDLPSKSGAASLVDRKLVVNISGPRAELWYAASLDLIAIFKDRFSGRLV</sequence>
<reference evidence="1 2" key="1">
    <citation type="submission" date="2014-10" db="EMBL/GenBank/DDBJ databases">
        <title>Characterization of a new ViI-like Erwinia amylovora bacteriophage.</title>
        <authorList>
            <person name="Lagonenko A.L."/>
            <person name="Valentovich L.N."/>
        </authorList>
    </citation>
    <scope>NUCLEOTIDE SEQUENCE [LARGE SCALE GENOMIC DNA]</scope>
</reference>
<keyword evidence="2" id="KW-1185">Reference proteome</keyword>
<dbReference type="Proteomes" id="UP000030322">
    <property type="component" value="Segment"/>
</dbReference>